<dbReference type="AlphaFoldDB" id="A0A9D4M617"/>
<reference evidence="2" key="1">
    <citation type="journal article" date="2019" name="bioRxiv">
        <title>The Genome of the Zebra Mussel, Dreissena polymorpha: A Resource for Invasive Species Research.</title>
        <authorList>
            <person name="McCartney M.A."/>
            <person name="Auch B."/>
            <person name="Kono T."/>
            <person name="Mallez S."/>
            <person name="Zhang Y."/>
            <person name="Obille A."/>
            <person name="Becker A."/>
            <person name="Abrahante J.E."/>
            <person name="Garbe J."/>
            <person name="Badalamenti J.P."/>
            <person name="Herman A."/>
            <person name="Mangelson H."/>
            <person name="Liachko I."/>
            <person name="Sullivan S."/>
            <person name="Sone E.D."/>
            <person name="Koren S."/>
            <person name="Silverstein K.A.T."/>
            <person name="Beckman K.B."/>
            <person name="Gohl D.M."/>
        </authorList>
    </citation>
    <scope>NUCLEOTIDE SEQUENCE</scope>
    <source>
        <strain evidence="2">Duluth1</strain>
        <tissue evidence="2">Whole animal</tissue>
    </source>
</reference>
<keyword evidence="3" id="KW-1185">Reference proteome</keyword>
<feature type="domain" description="C1q" evidence="1">
    <location>
        <begin position="1"/>
        <end position="57"/>
    </location>
</feature>
<evidence type="ECO:0000313" key="2">
    <source>
        <dbReference type="EMBL" id="KAH3870848.1"/>
    </source>
</evidence>
<protein>
    <recommendedName>
        <fullName evidence="1">C1q domain-containing protein</fullName>
    </recommendedName>
</protein>
<comment type="caution">
    <text evidence="2">The sequence shown here is derived from an EMBL/GenBank/DDBJ whole genome shotgun (WGS) entry which is preliminary data.</text>
</comment>
<evidence type="ECO:0000259" key="1">
    <source>
        <dbReference type="PROSITE" id="PS50871"/>
    </source>
</evidence>
<reference evidence="2" key="2">
    <citation type="submission" date="2020-11" db="EMBL/GenBank/DDBJ databases">
        <authorList>
            <person name="McCartney M.A."/>
            <person name="Auch B."/>
            <person name="Kono T."/>
            <person name="Mallez S."/>
            <person name="Becker A."/>
            <person name="Gohl D.M."/>
            <person name="Silverstein K.A.T."/>
            <person name="Koren S."/>
            <person name="Bechman K.B."/>
            <person name="Herman A."/>
            <person name="Abrahante J.E."/>
            <person name="Garbe J."/>
        </authorList>
    </citation>
    <scope>NUCLEOTIDE SEQUENCE</scope>
    <source>
        <strain evidence="2">Duluth1</strain>
        <tissue evidence="2">Whole animal</tissue>
    </source>
</reference>
<dbReference type="InterPro" id="IPR008983">
    <property type="entry name" value="Tumour_necrosis_fac-like_dom"/>
</dbReference>
<dbReference type="PROSITE" id="PS50871">
    <property type="entry name" value="C1Q"/>
    <property type="match status" value="1"/>
</dbReference>
<proteinExistence type="predicted"/>
<dbReference type="InterPro" id="IPR001073">
    <property type="entry name" value="C1q_dom"/>
</dbReference>
<dbReference type="Proteomes" id="UP000828390">
    <property type="component" value="Unassembled WGS sequence"/>
</dbReference>
<dbReference type="SUPFAM" id="SSF49842">
    <property type="entry name" value="TNF-like"/>
    <property type="match status" value="1"/>
</dbReference>
<gene>
    <name evidence="2" type="ORF">DPMN_034039</name>
</gene>
<name>A0A9D4M617_DREPO</name>
<organism evidence="2 3">
    <name type="scientific">Dreissena polymorpha</name>
    <name type="common">Zebra mussel</name>
    <name type="synonym">Mytilus polymorpha</name>
    <dbReference type="NCBI Taxonomy" id="45954"/>
    <lineage>
        <taxon>Eukaryota</taxon>
        <taxon>Metazoa</taxon>
        <taxon>Spiralia</taxon>
        <taxon>Lophotrochozoa</taxon>
        <taxon>Mollusca</taxon>
        <taxon>Bivalvia</taxon>
        <taxon>Autobranchia</taxon>
        <taxon>Heteroconchia</taxon>
        <taxon>Euheterodonta</taxon>
        <taxon>Imparidentia</taxon>
        <taxon>Neoheterodontei</taxon>
        <taxon>Myida</taxon>
        <taxon>Dreissenoidea</taxon>
        <taxon>Dreissenidae</taxon>
        <taxon>Dreissena</taxon>
    </lineage>
</organism>
<dbReference type="Gene3D" id="2.60.120.40">
    <property type="match status" value="1"/>
</dbReference>
<sequence>MHNGNLLAALSGSDGYEQSSQTITSELNAGDEVWLSSFNEHATVYGSEYSSFSAFQL</sequence>
<dbReference type="EMBL" id="JAIWYP010000002">
    <property type="protein sequence ID" value="KAH3870848.1"/>
    <property type="molecule type" value="Genomic_DNA"/>
</dbReference>
<evidence type="ECO:0000313" key="3">
    <source>
        <dbReference type="Proteomes" id="UP000828390"/>
    </source>
</evidence>
<accession>A0A9D4M617</accession>